<dbReference type="CDD" id="cd11384">
    <property type="entry name" value="RagA_like"/>
    <property type="match status" value="1"/>
</dbReference>
<dbReference type="GO" id="GO:1904263">
    <property type="term" value="P:positive regulation of TORC1 signaling"/>
    <property type="evidence" value="ECO:0007669"/>
    <property type="project" value="EnsemblFungi"/>
</dbReference>
<comment type="function">
    <text evidence="4">GTPase involved in activation of the TORC1 signaling pathway, which promotes growth and represses autophagy in nutrient-rich conditions.</text>
</comment>
<keyword evidence="2 4" id="KW-0547">Nucleotide-binding</keyword>
<dbReference type="GO" id="GO:0005525">
    <property type="term" value="F:GTP binding"/>
    <property type="evidence" value="ECO:0007669"/>
    <property type="project" value="UniProtKB-UniRule"/>
</dbReference>
<evidence type="ECO:0000256" key="3">
    <source>
        <dbReference type="ARBA" id="ARBA00023134"/>
    </source>
</evidence>
<dbReference type="InterPro" id="IPR006762">
    <property type="entry name" value="Gtr1_RagA"/>
</dbReference>
<organism evidence="5 6">
    <name type="scientific">Phaeomoniella chlamydospora</name>
    <name type="common">Phaeoacremonium chlamydosporum</name>
    <dbReference type="NCBI Taxonomy" id="158046"/>
    <lineage>
        <taxon>Eukaryota</taxon>
        <taxon>Fungi</taxon>
        <taxon>Dikarya</taxon>
        <taxon>Ascomycota</taxon>
        <taxon>Pezizomycotina</taxon>
        <taxon>Eurotiomycetes</taxon>
        <taxon>Chaetothyriomycetidae</taxon>
        <taxon>Phaeomoniellales</taxon>
        <taxon>Phaeomoniellaceae</taxon>
        <taxon>Phaeomoniella</taxon>
    </lineage>
</organism>
<evidence type="ECO:0000313" key="5">
    <source>
        <dbReference type="EMBL" id="KKY23695.1"/>
    </source>
</evidence>
<dbReference type="FunFam" id="3.30.450.190:FF:000003">
    <property type="entry name" value="Small monomeric GTPase (Gtr1)"/>
    <property type="match status" value="1"/>
</dbReference>
<sequence length="324" mass="36768">MDARKKKKKVLLMGKSGSGKSSMRSIIFSNWVAKDVRRLGATIDVDHTHAKFMGSLTLNLWDCGGQDAFMESYLTNQRKNIFSDVAVLIYVFDIESREFDRDLDVYSNIIAALKEFSPDAHVFCLIHKMDLIQPEHQDRLAEERSTLIRERSHGLAIDTFASSIWNQSLYRAWASIVHKLIPNLTAIEHFLSAFADQISAEEIILFERSTFLTVTSVVTDRGRDNPLPDRHERISNIFKTFKHSIAKNTKSTPAAAGFVLWKLQTRQFNIFLQNFTDNTYIFVVMPPGEGAFNCAVYNTASARDILRKHVDLAEKGVEGGSFPK</sequence>
<dbReference type="GO" id="GO:0009267">
    <property type="term" value="P:cellular response to starvation"/>
    <property type="evidence" value="ECO:0007669"/>
    <property type="project" value="TreeGrafter"/>
</dbReference>
<dbReference type="Gene3D" id="3.40.50.300">
    <property type="entry name" value="P-loop containing nucleotide triphosphate hydrolases"/>
    <property type="match status" value="1"/>
</dbReference>
<dbReference type="Gene3D" id="3.30.450.190">
    <property type="match status" value="1"/>
</dbReference>
<evidence type="ECO:0000256" key="4">
    <source>
        <dbReference type="RuleBase" id="RU367014"/>
    </source>
</evidence>
<dbReference type="PANTHER" id="PTHR11259:SF1">
    <property type="entry name" value="RAS-RELATED GTP-BINDING PROTEIN"/>
    <property type="match status" value="1"/>
</dbReference>
<comment type="subunit">
    <text evidence="4">Component of the GSE complex.</text>
</comment>
<dbReference type="AlphaFoldDB" id="A0A0G2H4L6"/>
<protein>
    <recommendedName>
        <fullName evidence="4">GTP-binding protein</fullName>
    </recommendedName>
</protein>
<accession>A0A0G2H4L6</accession>
<keyword evidence="3 4" id="KW-0342">GTP-binding</keyword>
<comment type="caution">
    <text evidence="5">The sequence shown here is derived from an EMBL/GenBank/DDBJ whole genome shotgun (WGS) entry which is preliminary data.</text>
</comment>
<reference evidence="5 6" key="1">
    <citation type="submission" date="2015-05" db="EMBL/GenBank/DDBJ databases">
        <title>Distinctive expansion of gene families associated with plant cell wall degradation and secondary metabolism in the genomes of grapevine trunk pathogens.</title>
        <authorList>
            <person name="Lawrence D.P."/>
            <person name="Travadon R."/>
            <person name="Rolshausen P.E."/>
            <person name="Baumgartner K."/>
        </authorList>
    </citation>
    <scope>NUCLEOTIDE SEQUENCE [LARGE SCALE GENOMIC DNA]</scope>
    <source>
        <strain evidence="5">UCRPC4</strain>
    </source>
</reference>
<name>A0A0G2H4L6_PHACM</name>
<gene>
    <name evidence="5" type="ORF">UCRPC4_g02792</name>
</gene>
<dbReference type="PANTHER" id="PTHR11259">
    <property type="entry name" value="RAS-RELATED GTP BINDING RAG/GTR YEAST"/>
    <property type="match status" value="1"/>
</dbReference>
<reference evidence="5 6" key="2">
    <citation type="submission" date="2015-05" db="EMBL/GenBank/DDBJ databases">
        <authorList>
            <person name="Morales-Cruz A."/>
            <person name="Amrine K.C."/>
            <person name="Cantu D."/>
        </authorList>
    </citation>
    <scope>NUCLEOTIDE SEQUENCE [LARGE SCALE GENOMIC DNA]</scope>
    <source>
        <strain evidence="5">UCRPC4</strain>
    </source>
</reference>
<dbReference type="GO" id="GO:0000329">
    <property type="term" value="C:fungal-type vacuole membrane"/>
    <property type="evidence" value="ECO:0007669"/>
    <property type="project" value="EnsemblFungi"/>
</dbReference>
<dbReference type="FunFam" id="3.40.50.300:FF:000488">
    <property type="entry name" value="Small monomeric GTPase (Gtr1)"/>
    <property type="match status" value="1"/>
</dbReference>
<keyword evidence="6" id="KW-1185">Reference proteome</keyword>
<comment type="similarity">
    <text evidence="1 4">Belongs to the GTR/RAG GTP-binding protein family.</text>
</comment>
<evidence type="ECO:0000256" key="1">
    <source>
        <dbReference type="ARBA" id="ARBA00007756"/>
    </source>
</evidence>
<evidence type="ECO:0000256" key="2">
    <source>
        <dbReference type="ARBA" id="ARBA00022741"/>
    </source>
</evidence>
<dbReference type="Pfam" id="PF04670">
    <property type="entry name" value="Gtr1_RagA"/>
    <property type="match status" value="1"/>
</dbReference>
<dbReference type="EMBL" id="LCWF01000065">
    <property type="protein sequence ID" value="KKY23695.1"/>
    <property type="molecule type" value="Genomic_DNA"/>
</dbReference>
<proteinExistence type="inferred from homology"/>
<dbReference type="GO" id="GO:1990131">
    <property type="term" value="C:Gtr1-Gtr2 GTPase complex"/>
    <property type="evidence" value="ECO:0007669"/>
    <property type="project" value="UniProtKB-UniRule"/>
</dbReference>
<dbReference type="GO" id="GO:1904262">
    <property type="term" value="P:negative regulation of TORC1 signaling"/>
    <property type="evidence" value="ECO:0007669"/>
    <property type="project" value="EnsemblFungi"/>
</dbReference>
<dbReference type="InterPro" id="IPR027417">
    <property type="entry name" value="P-loop_NTPase"/>
</dbReference>
<evidence type="ECO:0000313" key="6">
    <source>
        <dbReference type="Proteomes" id="UP000053317"/>
    </source>
</evidence>
<dbReference type="SUPFAM" id="SSF52540">
    <property type="entry name" value="P-loop containing nucleoside triphosphate hydrolases"/>
    <property type="match status" value="1"/>
</dbReference>
<dbReference type="GO" id="GO:0005634">
    <property type="term" value="C:nucleus"/>
    <property type="evidence" value="ECO:0007669"/>
    <property type="project" value="TreeGrafter"/>
</dbReference>
<dbReference type="InterPro" id="IPR039397">
    <property type="entry name" value="RagA/B"/>
</dbReference>
<dbReference type="OrthoDB" id="10020193at2759"/>
<dbReference type="GO" id="GO:0010507">
    <property type="term" value="P:negative regulation of autophagy"/>
    <property type="evidence" value="ECO:0007669"/>
    <property type="project" value="TreeGrafter"/>
</dbReference>
<dbReference type="GO" id="GO:0003924">
    <property type="term" value="F:GTPase activity"/>
    <property type="evidence" value="ECO:0007669"/>
    <property type="project" value="UniProtKB-UniRule"/>
</dbReference>
<dbReference type="Proteomes" id="UP000053317">
    <property type="component" value="Unassembled WGS sequence"/>
</dbReference>